<dbReference type="SUPFAM" id="SSF51197">
    <property type="entry name" value="Clavaminate synthase-like"/>
    <property type="match status" value="1"/>
</dbReference>
<reference evidence="8" key="1">
    <citation type="submission" date="2022-01" db="EMBL/GenBank/DDBJ databases">
        <authorList>
            <person name="King R."/>
        </authorList>
    </citation>
    <scope>NUCLEOTIDE SEQUENCE</scope>
</reference>
<reference evidence="8" key="2">
    <citation type="submission" date="2022-10" db="EMBL/GenBank/DDBJ databases">
        <authorList>
            <consortium name="ENA_rothamsted_submissions"/>
            <consortium name="culmorum"/>
            <person name="King R."/>
        </authorList>
    </citation>
    <scope>NUCLEOTIDE SEQUENCE</scope>
</reference>
<evidence type="ECO:0000256" key="5">
    <source>
        <dbReference type="ARBA" id="ARBA00023004"/>
    </source>
</evidence>
<feature type="domain" description="JmjC" evidence="7">
    <location>
        <begin position="289"/>
        <end position="427"/>
    </location>
</feature>
<evidence type="ECO:0000256" key="4">
    <source>
        <dbReference type="ARBA" id="ARBA00023002"/>
    </source>
</evidence>
<sequence>MSNESGLFETFESNQFIGMMMKFINDRNKLMDLQCSKLNKTITEKLKECLSYCLERNTQHRDLNKSIEIETILDFLHDELNTGHWSNVPLYVRHNFSTASFAKCLILILNKKPEESLELLLKKCLKCLDMGLLLGAPLENNEDLLTSSAKYLNQEIGRITDNPEKRKSHEQGKRKLDHDFKGKFDELKGIILDSVELPSLEHFNKTYFLPQQPVKLKGCMEHWPASKKWLDINYLLKIAGDRTVPIEVGSHYVDENWSQKLMTLREFITRHYLSDSGNVGYLAQHNLFEQISELKEDIHIPEYCCLSTDYENSTDPDINAWFGPGNTVSPLHHDPKNNILAQVYGSKQVVLFSPKDTPYLYPHEDKLLNNTAQVNPIDPDLEKFQEYSKASMYKCLLEPGEMLFIPVKWWHHVTSLEKSFSVSFWWQ</sequence>
<name>A0A9P0DGG9_PHACE</name>
<comment type="subcellular location">
    <subcellularLocation>
        <location evidence="2">Nucleus</location>
    </subcellularLocation>
</comment>
<evidence type="ECO:0000256" key="3">
    <source>
        <dbReference type="ARBA" id="ARBA00022723"/>
    </source>
</evidence>
<keyword evidence="4" id="KW-0560">Oxidoreductase</keyword>
<keyword evidence="3" id="KW-0479">Metal-binding</keyword>
<dbReference type="GO" id="GO:0005634">
    <property type="term" value="C:nucleus"/>
    <property type="evidence" value="ECO:0007669"/>
    <property type="project" value="UniProtKB-SubCell"/>
</dbReference>
<evidence type="ECO:0000256" key="1">
    <source>
        <dbReference type="ARBA" id="ARBA00001954"/>
    </source>
</evidence>
<dbReference type="InterPro" id="IPR041667">
    <property type="entry name" value="Cupin_8"/>
</dbReference>
<dbReference type="GO" id="GO:0051864">
    <property type="term" value="F:histone H3K36 demethylase activity"/>
    <property type="evidence" value="ECO:0007669"/>
    <property type="project" value="TreeGrafter"/>
</dbReference>
<evidence type="ECO:0000256" key="2">
    <source>
        <dbReference type="ARBA" id="ARBA00004123"/>
    </source>
</evidence>
<comment type="cofactor">
    <cofactor evidence="1">
        <name>Fe(2+)</name>
        <dbReference type="ChEBI" id="CHEBI:29033"/>
    </cofactor>
</comment>
<keyword evidence="9" id="KW-1185">Reference proteome</keyword>
<keyword evidence="5" id="KW-0408">Iron</keyword>
<dbReference type="PANTHER" id="PTHR12461">
    <property type="entry name" value="HYPOXIA-INDUCIBLE FACTOR 1 ALPHA INHIBITOR-RELATED"/>
    <property type="match status" value="1"/>
</dbReference>
<evidence type="ECO:0000256" key="6">
    <source>
        <dbReference type="ARBA" id="ARBA00023242"/>
    </source>
</evidence>
<keyword evidence="6" id="KW-0539">Nucleus</keyword>
<dbReference type="GO" id="GO:0046872">
    <property type="term" value="F:metal ion binding"/>
    <property type="evidence" value="ECO:0007669"/>
    <property type="project" value="UniProtKB-KW"/>
</dbReference>
<evidence type="ECO:0000313" key="8">
    <source>
        <dbReference type="EMBL" id="CAH1119822.1"/>
    </source>
</evidence>
<dbReference type="PANTHER" id="PTHR12461:SF106">
    <property type="entry name" value="BIFUNCTIONAL PEPTIDASE AND ARGINYL-HYDROXYLASE JMJD5"/>
    <property type="match status" value="1"/>
</dbReference>
<dbReference type="SMART" id="SM00558">
    <property type="entry name" value="JmjC"/>
    <property type="match status" value="1"/>
</dbReference>
<dbReference type="Gene3D" id="2.60.120.650">
    <property type="entry name" value="Cupin"/>
    <property type="match status" value="1"/>
</dbReference>
<protein>
    <recommendedName>
        <fullName evidence="7">JmjC domain-containing protein</fullName>
    </recommendedName>
</protein>
<dbReference type="Proteomes" id="UP001153737">
    <property type="component" value="Chromosome 13"/>
</dbReference>
<evidence type="ECO:0000259" key="7">
    <source>
        <dbReference type="PROSITE" id="PS51184"/>
    </source>
</evidence>
<organism evidence="8 9">
    <name type="scientific">Phaedon cochleariae</name>
    <name type="common">Mustard beetle</name>
    <dbReference type="NCBI Taxonomy" id="80249"/>
    <lineage>
        <taxon>Eukaryota</taxon>
        <taxon>Metazoa</taxon>
        <taxon>Ecdysozoa</taxon>
        <taxon>Arthropoda</taxon>
        <taxon>Hexapoda</taxon>
        <taxon>Insecta</taxon>
        <taxon>Pterygota</taxon>
        <taxon>Neoptera</taxon>
        <taxon>Endopterygota</taxon>
        <taxon>Coleoptera</taxon>
        <taxon>Polyphaga</taxon>
        <taxon>Cucujiformia</taxon>
        <taxon>Chrysomeloidea</taxon>
        <taxon>Chrysomelidae</taxon>
        <taxon>Chrysomelinae</taxon>
        <taxon>Chrysomelini</taxon>
        <taxon>Phaedon</taxon>
    </lineage>
</organism>
<dbReference type="EMBL" id="OU896719">
    <property type="protein sequence ID" value="CAH1119822.1"/>
    <property type="molecule type" value="Genomic_DNA"/>
</dbReference>
<evidence type="ECO:0000313" key="9">
    <source>
        <dbReference type="Proteomes" id="UP001153737"/>
    </source>
</evidence>
<dbReference type="OrthoDB" id="47172at2759"/>
<dbReference type="Pfam" id="PF13621">
    <property type="entry name" value="Cupin_8"/>
    <property type="match status" value="1"/>
</dbReference>
<dbReference type="AlphaFoldDB" id="A0A9P0DGG9"/>
<proteinExistence type="predicted"/>
<dbReference type="InterPro" id="IPR003347">
    <property type="entry name" value="JmjC_dom"/>
</dbReference>
<accession>A0A9P0DGG9</accession>
<gene>
    <name evidence="8" type="ORF">PHAECO_LOCUS3549</name>
</gene>
<dbReference type="PROSITE" id="PS51184">
    <property type="entry name" value="JMJC"/>
    <property type="match status" value="1"/>
</dbReference>